<sequence>MGEEANDFEVELAVEMVQPAEEKTERHGQLLFLSNLDQVVLYPIETVYFYPAPVGGTATPDISDLSARLRRALAILLVPYDFMAGRLRLNHSVFRLELLCNNAGVLFGSATADANLADLGDVTLPNPAFTRLVLQVHHVACLAELPLTTVQVTRFKCGGFTIGFSSNHVLLDGVGAGEFLSSYASLVRGETISLWPKADRTMLKARCPPLVEFDHHEYVWLPGERFSEQADPLCSYTEMDALAAATSQGHALMDYAYKAFHVQRKVLAQLKKEGSGPAESNGQQRACTAFEALAAHLWQCKTKASSMEASKFSTFLFAVDIRRIMQPPLPFGFAGNAVLSACARAEVEELLNSPLSYAVKKVQEARAQVNDSYVRSAIDCLEMNKGLPLTSSGYYVSAWTKVLQHQNLDFGWGPPIHVTPVVSALVDFVLFVSDGSSSDGLFVLVAMPPAHLTKFQEVFLQVGPNGSFFPYV</sequence>
<keyword evidence="3" id="KW-1185">Reference proteome</keyword>
<dbReference type="PANTHER" id="PTHR31642:SF231">
    <property type="entry name" value="BAHD FAMILY ACYLTRANSFERASE, CLADE V"/>
    <property type="match status" value="1"/>
</dbReference>
<dbReference type="GO" id="GO:0016747">
    <property type="term" value="F:acyltransferase activity, transferring groups other than amino-acyl groups"/>
    <property type="evidence" value="ECO:0007669"/>
    <property type="project" value="TreeGrafter"/>
</dbReference>
<dbReference type="InterPro" id="IPR050317">
    <property type="entry name" value="Plant_Fungal_Acyltransferase"/>
</dbReference>
<dbReference type="PANTHER" id="PTHR31642">
    <property type="entry name" value="TRICHOTHECENE 3-O-ACETYLTRANSFERASE"/>
    <property type="match status" value="1"/>
</dbReference>
<name>A0A8T2V846_CERRI</name>
<dbReference type="AlphaFoldDB" id="A0A8T2V846"/>
<dbReference type="EMBL" id="CM035407">
    <property type="protein sequence ID" value="KAH7443400.1"/>
    <property type="molecule type" value="Genomic_DNA"/>
</dbReference>
<organism evidence="2 3">
    <name type="scientific">Ceratopteris richardii</name>
    <name type="common">Triangle waterfern</name>
    <dbReference type="NCBI Taxonomy" id="49495"/>
    <lineage>
        <taxon>Eukaryota</taxon>
        <taxon>Viridiplantae</taxon>
        <taxon>Streptophyta</taxon>
        <taxon>Embryophyta</taxon>
        <taxon>Tracheophyta</taxon>
        <taxon>Polypodiopsida</taxon>
        <taxon>Polypodiidae</taxon>
        <taxon>Polypodiales</taxon>
        <taxon>Pteridineae</taxon>
        <taxon>Pteridaceae</taxon>
        <taxon>Parkerioideae</taxon>
        <taxon>Ceratopteris</taxon>
    </lineage>
</organism>
<evidence type="ECO:0000256" key="1">
    <source>
        <dbReference type="ARBA" id="ARBA00009861"/>
    </source>
</evidence>
<dbReference type="Gene3D" id="3.30.559.10">
    <property type="entry name" value="Chloramphenicol acetyltransferase-like domain"/>
    <property type="match status" value="2"/>
</dbReference>
<evidence type="ECO:0000313" key="3">
    <source>
        <dbReference type="Proteomes" id="UP000825935"/>
    </source>
</evidence>
<dbReference type="InterPro" id="IPR023213">
    <property type="entry name" value="CAT-like_dom_sf"/>
</dbReference>
<reference evidence="2" key="1">
    <citation type="submission" date="2021-08" db="EMBL/GenBank/DDBJ databases">
        <title>WGS assembly of Ceratopteris richardii.</title>
        <authorList>
            <person name="Marchant D.B."/>
            <person name="Chen G."/>
            <person name="Jenkins J."/>
            <person name="Shu S."/>
            <person name="Leebens-Mack J."/>
            <person name="Grimwood J."/>
            <person name="Schmutz J."/>
            <person name="Soltis P."/>
            <person name="Soltis D."/>
            <person name="Chen Z.-H."/>
        </authorList>
    </citation>
    <scope>NUCLEOTIDE SEQUENCE</scope>
    <source>
        <strain evidence="2">Whitten #5841</strain>
        <tissue evidence="2">Leaf</tissue>
    </source>
</reference>
<protein>
    <recommendedName>
        <fullName evidence="4">BAHD family acyltransferase, clade V</fullName>
    </recommendedName>
</protein>
<dbReference type="Pfam" id="PF02458">
    <property type="entry name" value="Transferase"/>
    <property type="match status" value="1"/>
</dbReference>
<comment type="similarity">
    <text evidence="1">Belongs to the plant acyltransferase family.</text>
</comment>
<dbReference type="Proteomes" id="UP000825935">
    <property type="component" value="Chromosome 2"/>
</dbReference>
<gene>
    <name evidence="2" type="ORF">KP509_02G033000</name>
</gene>
<comment type="caution">
    <text evidence="2">The sequence shown here is derived from an EMBL/GenBank/DDBJ whole genome shotgun (WGS) entry which is preliminary data.</text>
</comment>
<evidence type="ECO:0000313" key="2">
    <source>
        <dbReference type="EMBL" id="KAH7443400.1"/>
    </source>
</evidence>
<evidence type="ECO:0008006" key="4">
    <source>
        <dbReference type="Google" id="ProtNLM"/>
    </source>
</evidence>
<dbReference type="OrthoDB" id="671439at2759"/>
<proteinExistence type="inferred from homology"/>
<accession>A0A8T2V846</accession>
<dbReference type="OMA" id="NVWMGLE"/>